<evidence type="ECO:0000313" key="2">
    <source>
        <dbReference type="EMBL" id="KAJ8356599.1"/>
    </source>
</evidence>
<reference evidence="2" key="1">
    <citation type="journal article" date="2023" name="Science">
        <title>Genome structures resolve the early diversification of teleost fishes.</title>
        <authorList>
            <person name="Parey E."/>
            <person name="Louis A."/>
            <person name="Montfort J."/>
            <person name="Bouchez O."/>
            <person name="Roques C."/>
            <person name="Iampietro C."/>
            <person name="Lluch J."/>
            <person name="Castinel A."/>
            <person name="Donnadieu C."/>
            <person name="Desvignes T."/>
            <person name="Floi Bucao C."/>
            <person name="Jouanno E."/>
            <person name="Wen M."/>
            <person name="Mejri S."/>
            <person name="Dirks R."/>
            <person name="Jansen H."/>
            <person name="Henkel C."/>
            <person name="Chen W.J."/>
            <person name="Zahm M."/>
            <person name="Cabau C."/>
            <person name="Klopp C."/>
            <person name="Thompson A.W."/>
            <person name="Robinson-Rechavi M."/>
            <person name="Braasch I."/>
            <person name="Lecointre G."/>
            <person name="Bobe J."/>
            <person name="Postlethwait J.H."/>
            <person name="Berthelot C."/>
            <person name="Roest Crollius H."/>
            <person name="Guiguen Y."/>
        </authorList>
    </citation>
    <scope>NUCLEOTIDE SEQUENCE</scope>
    <source>
        <strain evidence="2">WJC10195</strain>
    </source>
</reference>
<gene>
    <name evidence="2" type="ORF">SKAU_G00193930</name>
</gene>
<proteinExistence type="predicted"/>
<dbReference type="EMBL" id="JAINUF010000006">
    <property type="protein sequence ID" value="KAJ8356599.1"/>
    <property type="molecule type" value="Genomic_DNA"/>
</dbReference>
<keyword evidence="1" id="KW-0472">Membrane</keyword>
<organism evidence="2 3">
    <name type="scientific">Synaphobranchus kaupii</name>
    <name type="common">Kaup's arrowtooth eel</name>
    <dbReference type="NCBI Taxonomy" id="118154"/>
    <lineage>
        <taxon>Eukaryota</taxon>
        <taxon>Metazoa</taxon>
        <taxon>Chordata</taxon>
        <taxon>Craniata</taxon>
        <taxon>Vertebrata</taxon>
        <taxon>Euteleostomi</taxon>
        <taxon>Actinopterygii</taxon>
        <taxon>Neopterygii</taxon>
        <taxon>Teleostei</taxon>
        <taxon>Anguilliformes</taxon>
        <taxon>Synaphobranchidae</taxon>
        <taxon>Synaphobranchus</taxon>
    </lineage>
</organism>
<evidence type="ECO:0000256" key="1">
    <source>
        <dbReference type="SAM" id="Phobius"/>
    </source>
</evidence>
<evidence type="ECO:0000313" key="3">
    <source>
        <dbReference type="Proteomes" id="UP001152622"/>
    </source>
</evidence>
<dbReference type="AlphaFoldDB" id="A0A9Q1FE64"/>
<feature type="transmembrane region" description="Helical" evidence="1">
    <location>
        <begin position="12"/>
        <end position="34"/>
    </location>
</feature>
<keyword evidence="3" id="KW-1185">Reference proteome</keyword>
<sequence>MQESIPKFYNELWFIILMAGLGLILLAIFLGLLLHKALNKPPFTRERPPLVPMPLQKRSPIGVYPPSDSYLRNEWIFRQMEIVTNGPISRHYGNSFCSSKAVYDNFRLYQGQLTSHN</sequence>
<comment type="caution">
    <text evidence="2">The sequence shown here is derived from an EMBL/GenBank/DDBJ whole genome shotgun (WGS) entry which is preliminary data.</text>
</comment>
<dbReference type="OrthoDB" id="5984158at2759"/>
<dbReference type="Proteomes" id="UP001152622">
    <property type="component" value="Chromosome 6"/>
</dbReference>
<accession>A0A9Q1FE64</accession>
<protein>
    <submittedName>
        <fullName evidence="2">Uncharacterized protein</fullName>
    </submittedName>
</protein>
<keyword evidence="1" id="KW-0812">Transmembrane</keyword>
<keyword evidence="1" id="KW-1133">Transmembrane helix</keyword>
<name>A0A9Q1FE64_SYNKA</name>